<comment type="caution">
    <text evidence="1">The sequence shown here is derived from an EMBL/GenBank/DDBJ whole genome shotgun (WGS) entry which is preliminary data.</text>
</comment>
<keyword evidence="2" id="KW-1185">Reference proteome</keyword>
<evidence type="ECO:0000313" key="2">
    <source>
        <dbReference type="Proteomes" id="UP000761264"/>
    </source>
</evidence>
<reference evidence="1" key="1">
    <citation type="submission" date="2020-03" db="EMBL/GenBank/DDBJ databases">
        <title>Genome of Pelagibius litoralis DSM 21314T.</title>
        <authorList>
            <person name="Wang G."/>
        </authorList>
    </citation>
    <scope>NUCLEOTIDE SEQUENCE</scope>
    <source>
        <strain evidence="1">DSM 21314</strain>
    </source>
</reference>
<sequence length="278" mass="30563">MSTSIDLSFVKQFEREVHEAYQRQGSLLRATVRSKNNVKGASTTFQKIGKGVASTKARHGKVTPMNVDHTPVECTLQDFYAGDYIDKLDEAKVNHDERMVIANAGAWGLGRKTDELLIAQADQTTSFVGNFTTGLTRTLLLQAVESLDDNDVPDDGMRWGLLTPRQWSIALTIPEFASADFVGDDLPFMQRNRTRSWLGVNWMRHTGLPGKSTANAVCFTYHKNALGHGSGADVTSDITWQGDRAAHFVNNMMSQGACLIDAEGVIEIRVDDTATIPA</sequence>
<dbReference type="Proteomes" id="UP000761264">
    <property type="component" value="Unassembled WGS sequence"/>
</dbReference>
<gene>
    <name evidence="1" type="ORF">HBA54_28485</name>
</gene>
<name>A0A967F3X6_9PROT</name>
<accession>A0A967F3X6</accession>
<dbReference type="InterPro" id="IPR045565">
    <property type="entry name" value="Phage_capsid_2"/>
</dbReference>
<dbReference type="AlphaFoldDB" id="A0A967F3X6"/>
<organism evidence="1 2">
    <name type="scientific">Pelagibius litoralis</name>
    <dbReference type="NCBI Taxonomy" id="374515"/>
    <lineage>
        <taxon>Bacteria</taxon>
        <taxon>Pseudomonadati</taxon>
        <taxon>Pseudomonadota</taxon>
        <taxon>Alphaproteobacteria</taxon>
        <taxon>Rhodospirillales</taxon>
        <taxon>Rhodovibrionaceae</taxon>
        <taxon>Pelagibius</taxon>
    </lineage>
</organism>
<dbReference type="RefSeq" id="WP_167232103.1">
    <property type="nucleotide sequence ID" value="NZ_JAAQPH010000053.1"/>
</dbReference>
<proteinExistence type="predicted"/>
<evidence type="ECO:0000313" key="1">
    <source>
        <dbReference type="EMBL" id="NIA72532.1"/>
    </source>
</evidence>
<dbReference type="Pfam" id="PF19821">
    <property type="entry name" value="Phage_capsid_2"/>
    <property type="match status" value="1"/>
</dbReference>
<dbReference type="EMBL" id="JAAQPH010000053">
    <property type="protein sequence ID" value="NIA72532.1"/>
    <property type="molecule type" value="Genomic_DNA"/>
</dbReference>
<protein>
    <submittedName>
        <fullName evidence="1">Uncharacterized protein</fullName>
    </submittedName>
</protein>